<name>A0A3B7MEL2_9BACT</name>
<organism evidence="1 2">
    <name type="scientific">Paraflavitalea soli</name>
    <dbReference type="NCBI Taxonomy" id="2315862"/>
    <lineage>
        <taxon>Bacteria</taxon>
        <taxon>Pseudomonadati</taxon>
        <taxon>Bacteroidota</taxon>
        <taxon>Chitinophagia</taxon>
        <taxon>Chitinophagales</taxon>
        <taxon>Chitinophagaceae</taxon>
        <taxon>Paraflavitalea</taxon>
    </lineage>
</organism>
<dbReference type="EMBL" id="CP032157">
    <property type="protein sequence ID" value="AXY72778.1"/>
    <property type="molecule type" value="Genomic_DNA"/>
</dbReference>
<sequence length="177" mass="20771">MENKLYITRRKDLMDHAGDTEITLQEWTTFVANDPDMRLEHYTTVTLPDGSEYRYPSPGKAIWLCRQPGEFTTREIVFDYVDGNIVINDPDPSTLKKIRHIAFKLNTRVFKETPKDTGYILEEQPVLIPRFGFQNMTAPFKKVMLAVWHQLHHLAFSFFRNSPEKLVNDPKKKLKDQ</sequence>
<protein>
    <submittedName>
        <fullName evidence="1">Uncharacterized protein</fullName>
    </submittedName>
</protein>
<dbReference type="AlphaFoldDB" id="A0A3B7MEL2"/>
<accession>A0A3B7MEL2</accession>
<dbReference type="KEGG" id="pseg:D3H65_01795"/>
<reference evidence="1 2" key="1">
    <citation type="submission" date="2018-09" db="EMBL/GenBank/DDBJ databases">
        <title>Genome sequencing of strain 6GH32-13.</title>
        <authorList>
            <person name="Weon H.-Y."/>
            <person name="Heo J."/>
            <person name="Kwon S.-W."/>
        </authorList>
    </citation>
    <scope>NUCLEOTIDE SEQUENCE [LARGE SCALE GENOMIC DNA]</scope>
    <source>
        <strain evidence="1 2">5GH32-13</strain>
    </source>
</reference>
<gene>
    <name evidence="1" type="ORF">D3H65_01795</name>
</gene>
<dbReference type="Proteomes" id="UP000263900">
    <property type="component" value="Chromosome"/>
</dbReference>
<dbReference type="OrthoDB" id="981250at2"/>
<dbReference type="RefSeq" id="WP_119048616.1">
    <property type="nucleotide sequence ID" value="NZ_CP032157.1"/>
</dbReference>
<keyword evidence="2" id="KW-1185">Reference proteome</keyword>
<evidence type="ECO:0000313" key="1">
    <source>
        <dbReference type="EMBL" id="AXY72778.1"/>
    </source>
</evidence>
<proteinExistence type="predicted"/>
<evidence type="ECO:0000313" key="2">
    <source>
        <dbReference type="Proteomes" id="UP000263900"/>
    </source>
</evidence>